<keyword evidence="5 11" id="KW-0418">Kinase</keyword>
<dbReference type="PANTHER" id="PTHR24363:SF0">
    <property type="entry name" value="SERINE_THREONINE KINASE LIKE DOMAIN CONTAINING 1"/>
    <property type="match status" value="1"/>
</dbReference>
<feature type="domain" description="Protein kinase" evidence="10">
    <location>
        <begin position="99"/>
        <end position="352"/>
    </location>
</feature>
<proteinExistence type="predicted"/>
<dbReference type="Proteomes" id="UP000008366">
    <property type="component" value="Unassembled WGS sequence"/>
</dbReference>
<dbReference type="InterPro" id="IPR031636">
    <property type="entry name" value="PknG_TPR"/>
</dbReference>
<evidence type="ECO:0000256" key="9">
    <source>
        <dbReference type="SAM" id="MobiDB-lite"/>
    </source>
</evidence>
<reference evidence="11 12" key="1">
    <citation type="submission" date="2012-08" db="EMBL/GenBank/DDBJ databases">
        <title>Whole genome shotgun sequence of Kineosphaera limosa NBRC 100340.</title>
        <authorList>
            <person name="Yoshida I."/>
            <person name="Isaki S."/>
            <person name="Hosoyama A."/>
            <person name="Tsuchikane K."/>
            <person name="Katsumata H."/>
            <person name="Ando Y."/>
            <person name="Ohji S."/>
            <person name="Hamada M."/>
            <person name="Tamura T."/>
            <person name="Yamazoe A."/>
            <person name="Yamazaki S."/>
            <person name="Fujita N."/>
        </authorList>
    </citation>
    <scope>NUCLEOTIDE SEQUENCE [LARGE SCALE GENOMIC DNA]</scope>
    <source>
        <strain evidence="11 12">NBRC 100340</strain>
    </source>
</reference>
<dbReference type="PANTHER" id="PTHR24363">
    <property type="entry name" value="SERINE/THREONINE PROTEIN KINASE"/>
    <property type="match status" value="1"/>
</dbReference>
<feature type="non-terminal residue" evidence="11">
    <location>
        <position position="1"/>
    </location>
</feature>
<feature type="non-terminal residue" evidence="11">
    <location>
        <position position="568"/>
    </location>
</feature>
<keyword evidence="4" id="KW-0547">Nucleotide-binding</keyword>
<dbReference type="EC" id="2.7.11.1" evidence="1"/>
<dbReference type="Pfam" id="PF16919">
    <property type="entry name" value="PknG_rubred"/>
    <property type="match status" value="1"/>
</dbReference>
<evidence type="ECO:0000256" key="7">
    <source>
        <dbReference type="ARBA" id="ARBA00047899"/>
    </source>
</evidence>
<dbReference type="Gene3D" id="3.30.200.20">
    <property type="entry name" value="Phosphorylase Kinase, domain 1"/>
    <property type="match status" value="1"/>
</dbReference>
<feature type="compositionally biased region" description="Basic residues" evidence="9">
    <location>
        <begin position="9"/>
        <end position="19"/>
    </location>
</feature>
<dbReference type="OrthoDB" id="137117at2"/>
<dbReference type="RefSeq" id="WP_006594934.1">
    <property type="nucleotide sequence ID" value="NZ_BAHD01000152.1"/>
</dbReference>
<keyword evidence="3" id="KW-0808">Transferase</keyword>
<feature type="region of interest" description="Disordered" evidence="9">
    <location>
        <begin position="1"/>
        <end position="39"/>
    </location>
</feature>
<dbReference type="AlphaFoldDB" id="K6X217"/>
<gene>
    <name evidence="11" type="primary">pknG</name>
    <name evidence="11" type="ORF">KILIM_152_00005</name>
</gene>
<dbReference type="InterPro" id="IPR011009">
    <property type="entry name" value="Kinase-like_dom_sf"/>
</dbReference>
<dbReference type="eggNOG" id="COG0515">
    <property type="taxonomic scope" value="Bacteria"/>
</dbReference>
<evidence type="ECO:0000256" key="4">
    <source>
        <dbReference type="ARBA" id="ARBA00022741"/>
    </source>
</evidence>
<dbReference type="InterPro" id="IPR031634">
    <property type="entry name" value="PknG_rubred"/>
</dbReference>
<evidence type="ECO:0000256" key="6">
    <source>
        <dbReference type="ARBA" id="ARBA00022840"/>
    </source>
</evidence>
<evidence type="ECO:0000313" key="12">
    <source>
        <dbReference type="Proteomes" id="UP000008366"/>
    </source>
</evidence>
<dbReference type="EMBL" id="BAHD01000152">
    <property type="protein sequence ID" value="GAB98402.1"/>
    <property type="molecule type" value="Genomic_DNA"/>
</dbReference>
<dbReference type="PROSITE" id="PS50011">
    <property type="entry name" value="PROTEIN_KINASE_DOM"/>
    <property type="match status" value="1"/>
</dbReference>
<evidence type="ECO:0000256" key="5">
    <source>
        <dbReference type="ARBA" id="ARBA00022777"/>
    </source>
</evidence>
<evidence type="ECO:0000256" key="2">
    <source>
        <dbReference type="ARBA" id="ARBA00022527"/>
    </source>
</evidence>
<evidence type="ECO:0000256" key="8">
    <source>
        <dbReference type="ARBA" id="ARBA00048679"/>
    </source>
</evidence>
<keyword evidence="2 11" id="KW-0723">Serine/threonine-protein kinase</keyword>
<comment type="catalytic activity">
    <reaction evidence="7">
        <text>L-threonyl-[protein] + ATP = O-phospho-L-threonyl-[protein] + ADP + H(+)</text>
        <dbReference type="Rhea" id="RHEA:46608"/>
        <dbReference type="Rhea" id="RHEA-COMP:11060"/>
        <dbReference type="Rhea" id="RHEA-COMP:11605"/>
        <dbReference type="ChEBI" id="CHEBI:15378"/>
        <dbReference type="ChEBI" id="CHEBI:30013"/>
        <dbReference type="ChEBI" id="CHEBI:30616"/>
        <dbReference type="ChEBI" id="CHEBI:61977"/>
        <dbReference type="ChEBI" id="CHEBI:456216"/>
        <dbReference type="EC" id="2.7.11.1"/>
    </reaction>
</comment>
<evidence type="ECO:0000313" key="11">
    <source>
        <dbReference type="EMBL" id="GAB98402.1"/>
    </source>
</evidence>
<sequence>ARGTGATRRLGHGARRGRRASLGAGLTSVPTAPALDPADAVMTDPVVPEDRRFCPSCGAPVGRGSGDAPGRTEGYCSQCRNPYSFTPKLSPGDLVGGQYEVVGCLAHGGLGWIYLARDKNVSDRWVVLKGLLNAGDADALAAAVAEQRFLAQVEHPLIVEVYNVVTQEGAAYTVMEYVGGHSLKELLKDRMAANAGRYDPLPVPYALAFVLEILPAFAYLHDLGLLYCDFKPDNLLQVGESVKLIDLGGVRRIDDLDSPIYGTVGYQAPEIAELGPSVASDIFTIGRTLAVLTNEFRGYQSRYATTLPPTSNMPAFARHDAFYRLVAKCCAPDPADRFQTIEELRGQLYGVLRQVVADQRGSGAAGQTIPSTLFEAPVATGDSLGWWELPALRVDEHDPMIGWLQTIQESDPQRRDRELAQAPDQSAEVLLERARTALYAGNHEQVAQHTDAVLAADPWDWRAVWLMGLDALSRDDHTAAAAAFGTVYEQIPGELAPRLALALTRELSGESEAAERDYLVCLRTDGAYASVASFGLARLRSARRDIRGAITALDLVPPASAAFGRARW</sequence>
<dbReference type="Gene3D" id="1.10.510.10">
    <property type="entry name" value="Transferase(Phosphotransferase) domain 1"/>
    <property type="match status" value="1"/>
</dbReference>
<dbReference type="InterPro" id="IPR011990">
    <property type="entry name" value="TPR-like_helical_dom_sf"/>
</dbReference>
<dbReference type="GO" id="GO:0004674">
    <property type="term" value="F:protein serine/threonine kinase activity"/>
    <property type="evidence" value="ECO:0007669"/>
    <property type="project" value="UniProtKB-KW"/>
</dbReference>
<dbReference type="SUPFAM" id="SSF48452">
    <property type="entry name" value="TPR-like"/>
    <property type="match status" value="1"/>
</dbReference>
<dbReference type="SUPFAM" id="SSF56112">
    <property type="entry name" value="Protein kinase-like (PK-like)"/>
    <property type="match status" value="1"/>
</dbReference>
<organism evidence="11 12">
    <name type="scientific">Kineosphaera limosa NBRC 100340</name>
    <dbReference type="NCBI Taxonomy" id="1184609"/>
    <lineage>
        <taxon>Bacteria</taxon>
        <taxon>Bacillati</taxon>
        <taxon>Actinomycetota</taxon>
        <taxon>Actinomycetes</taxon>
        <taxon>Micrococcales</taxon>
        <taxon>Dermatophilaceae</taxon>
        <taxon>Kineosphaera</taxon>
    </lineage>
</organism>
<dbReference type="GO" id="GO:0005524">
    <property type="term" value="F:ATP binding"/>
    <property type="evidence" value="ECO:0007669"/>
    <property type="project" value="UniProtKB-KW"/>
</dbReference>
<comment type="caution">
    <text evidence="11">The sequence shown here is derived from an EMBL/GenBank/DDBJ whole genome shotgun (WGS) entry which is preliminary data.</text>
</comment>
<dbReference type="InterPro" id="IPR000719">
    <property type="entry name" value="Prot_kinase_dom"/>
</dbReference>
<protein>
    <recommendedName>
        <fullName evidence="1">non-specific serine/threonine protein kinase</fullName>
        <ecNumber evidence="1">2.7.11.1</ecNumber>
    </recommendedName>
</protein>
<evidence type="ECO:0000256" key="1">
    <source>
        <dbReference type="ARBA" id="ARBA00012513"/>
    </source>
</evidence>
<dbReference type="FunFam" id="1.10.510.10:FF:000306">
    <property type="entry name" value="Serine/threonine protein kinase"/>
    <property type="match status" value="1"/>
</dbReference>
<keyword evidence="12" id="KW-1185">Reference proteome</keyword>
<comment type="catalytic activity">
    <reaction evidence="8">
        <text>L-seryl-[protein] + ATP = O-phospho-L-seryl-[protein] + ADP + H(+)</text>
        <dbReference type="Rhea" id="RHEA:17989"/>
        <dbReference type="Rhea" id="RHEA-COMP:9863"/>
        <dbReference type="Rhea" id="RHEA-COMP:11604"/>
        <dbReference type="ChEBI" id="CHEBI:15378"/>
        <dbReference type="ChEBI" id="CHEBI:29999"/>
        <dbReference type="ChEBI" id="CHEBI:30616"/>
        <dbReference type="ChEBI" id="CHEBI:83421"/>
        <dbReference type="ChEBI" id="CHEBI:456216"/>
        <dbReference type="EC" id="2.7.11.1"/>
    </reaction>
</comment>
<dbReference type="Pfam" id="PF00069">
    <property type="entry name" value="Pkinase"/>
    <property type="match status" value="1"/>
</dbReference>
<evidence type="ECO:0000256" key="3">
    <source>
        <dbReference type="ARBA" id="ARBA00022679"/>
    </source>
</evidence>
<dbReference type="STRING" id="1184609.KILIM_152_00005"/>
<accession>K6X217</accession>
<dbReference type="Gene3D" id="1.25.40.10">
    <property type="entry name" value="Tetratricopeptide repeat domain"/>
    <property type="match status" value="1"/>
</dbReference>
<name>K6X217_9MICO</name>
<dbReference type="CDD" id="cd14014">
    <property type="entry name" value="STKc_PknB_like"/>
    <property type="match status" value="1"/>
</dbReference>
<dbReference type="Pfam" id="PF16918">
    <property type="entry name" value="PknG_TPR"/>
    <property type="match status" value="1"/>
</dbReference>
<keyword evidence="6" id="KW-0067">ATP-binding</keyword>
<evidence type="ECO:0000259" key="10">
    <source>
        <dbReference type="PROSITE" id="PS50011"/>
    </source>
</evidence>